<comment type="caution">
    <text evidence="7">The sequence shown here is derived from an EMBL/GenBank/DDBJ whole genome shotgun (WGS) entry which is preliminary data.</text>
</comment>
<dbReference type="EMBL" id="SNRW01000901">
    <property type="protein sequence ID" value="KAA6398705.1"/>
    <property type="molecule type" value="Genomic_DNA"/>
</dbReference>
<comment type="function">
    <text evidence="6">Phosphorylates Ins(1,3,4,5,6)P5 at position 2 to form Ins(1,2,3,4,5,6)P6 (InsP6 or phytate).</text>
</comment>
<dbReference type="InterPro" id="IPR009286">
    <property type="entry name" value="Ins_P5_2-kin"/>
</dbReference>
<dbReference type="GO" id="GO:0032958">
    <property type="term" value="P:inositol phosphate biosynthetic process"/>
    <property type="evidence" value="ECO:0007669"/>
    <property type="project" value="TreeGrafter"/>
</dbReference>
<evidence type="ECO:0000256" key="4">
    <source>
        <dbReference type="ARBA" id="ARBA00022777"/>
    </source>
</evidence>
<dbReference type="Pfam" id="PF06090">
    <property type="entry name" value="Ins_P5_2-kin"/>
    <property type="match status" value="1"/>
</dbReference>
<evidence type="ECO:0000256" key="5">
    <source>
        <dbReference type="ARBA" id="ARBA00022840"/>
    </source>
</evidence>
<sequence length="161" mass="18552">MQGFDGMNWDGIAGKDKVKYKERWGDLVEDEIEDQCTLNEHNILNDCKMVCEDQCSSLTNEDQQLKECVSQIRRYLVADSAKDCSIVLRFQPIEDENPEKQQSSEHSKVLCGINVIDLAPKVHKRISRWVKLERRLGLVLGPPISWRLKTPQIIAQVIQMN</sequence>
<evidence type="ECO:0000313" key="8">
    <source>
        <dbReference type="Proteomes" id="UP000324800"/>
    </source>
</evidence>
<dbReference type="Proteomes" id="UP000324800">
    <property type="component" value="Unassembled WGS sequence"/>
</dbReference>
<dbReference type="PANTHER" id="PTHR14456:SF2">
    <property type="entry name" value="INOSITOL-PENTAKISPHOSPHATE 2-KINASE"/>
    <property type="match status" value="1"/>
</dbReference>
<organism evidence="7 8">
    <name type="scientific">Streblomastix strix</name>
    <dbReference type="NCBI Taxonomy" id="222440"/>
    <lineage>
        <taxon>Eukaryota</taxon>
        <taxon>Metamonada</taxon>
        <taxon>Preaxostyla</taxon>
        <taxon>Oxymonadida</taxon>
        <taxon>Streblomastigidae</taxon>
        <taxon>Streblomastix</taxon>
    </lineage>
</organism>
<protein>
    <recommendedName>
        <fullName evidence="1 6">Inositol-pentakisphosphate 2-kinase</fullName>
        <ecNumber evidence="1 6">2.7.1.158</ecNumber>
    </recommendedName>
</protein>
<reference evidence="7 8" key="1">
    <citation type="submission" date="2019-03" db="EMBL/GenBank/DDBJ databases">
        <title>Single cell metagenomics reveals metabolic interactions within the superorganism composed of flagellate Streblomastix strix and complex community of Bacteroidetes bacteria on its surface.</title>
        <authorList>
            <person name="Treitli S.C."/>
            <person name="Kolisko M."/>
            <person name="Husnik F."/>
            <person name="Keeling P."/>
            <person name="Hampl V."/>
        </authorList>
    </citation>
    <scope>NUCLEOTIDE SEQUENCE [LARGE SCALE GENOMIC DNA]</scope>
    <source>
        <strain evidence="7">ST1C</strain>
    </source>
</reference>
<keyword evidence="4 6" id="KW-0418">Kinase</keyword>
<dbReference type="GO" id="GO:0005524">
    <property type="term" value="F:ATP binding"/>
    <property type="evidence" value="ECO:0007669"/>
    <property type="project" value="UniProtKB-KW"/>
</dbReference>
<dbReference type="GO" id="GO:0005634">
    <property type="term" value="C:nucleus"/>
    <property type="evidence" value="ECO:0007669"/>
    <property type="project" value="TreeGrafter"/>
</dbReference>
<proteinExistence type="predicted"/>
<evidence type="ECO:0000256" key="2">
    <source>
        <dbReference type="ARBA" id="ARBA00022679"/>
    </source>
</evidence>
<accession>A0A5J4WWM4</accession>
<dbReference type="OrthoDB" id="272370at2759"/>
<keyword evidence="2 6" id="KW-0808">Transferase</keyword>
<dbReference type="GO" id="GO:0035299">
    <property type="term" value="F:inositol-1,3,4,5,6-pentakisphosphate 2-kinase activity"/>
    <property type="evidence" value="ECO:0007669"/>
    <property type="project" value="UniProtKB-EC"/>
</dbReference>
<comment type="catalytic activity">
    <reaction evidence="6">
        <text>1D-myo-inositol 1,3,4,5,6-pentakisphosphate + ATP = 1D-myo-inositol hexakisphosphate + ADP + H(+)</text>
        <dbReference type="Rhea" id="RHEA:20313"/>
        <dbReference type="ChEBI" id="CHEBI:15378"/>
        <dbReference type="ChEBI" id="CHEBI:30616"/>
        <dbReference type="ChEBI" id="CHEBI:57733"/>
        <dbReference type="ChEBI" id="CHEBI:58130"/>
        <dbReference type="ChEBI" id="CHEBI:456216"/>
        <dbReference type="EC" id="2.7.1.158"/>
    </reaction>
</comment>
<evidence type="ECO:0000313" key="7">
    <source>
        <dbReference type="EMBL" id="KAA6398705.1"/>
    </source>
</evidence>
<gene>
    <name evidence="7" type="ORF">EZS28_005771</name>
</gene>
<keyword evidence="5 6" id="KW-0067">ATP-binding</keyword>
<evidence type="ECO:0000256" key="6">
    <source>
        <dbReference type="RuleBase" id="RU364126"/>
    </source>
</evidence>
<name>A0A5J4WWM4_9EUKA</name>
<evidence type="ECO:0000256" key="3">
    <source>
        <dbReference type="ARBA" id="ARBA00022741"/>
    </source>
</evidence>
<dbReference type="PANTHER" id="PTHR14456">
    <property type="entry name" value="INOSITOL POLYPHOSPHATE KINASE 1"/>
    <property type="match status" value="1"/>
</dbReference>
<comment type="domain">
    <text evidence="6">The EXKPK motif is conserved in inositol-pentakisphosphate 2-kinases of both family 1 and 2.</text>
</comment>
<dbReference type="AlphaFoldDB" id="A0A5J4WWM4"/>
<evidence type="ECO:0000256" key="1">
    <source>
        <dbReference type="ARBA" id="ARBA00012023"/>
    </source>
</evidence>
<dbReference type="EC" id="2.7.1.158" evidence="1 6"/>
<keyword evidence="3 6" id="KW-0547">Nucleotide-binding</keyword>